<feature type="region of interest" description="Disordered" evidence="1">
    <location>
        <begin position="1"/>
        <end position="34"/>
    </location>
</feature>
<keyword evidence="3" id="KW-1185">Reference proteome</keyword>
<name>A0ABQ7R4C9_PLUXY</name>
<dbReference type="Gene3D" id="2.20.110.10">
    <property type="entry name" value="Histone H3 K4-specific methyltransferase SET7/9 N-terminal domain"/>
    <property type="match status" value="1"/>
</dbReference>
<dbReference type="Proteomes" id="UP000823941">
    <property type="component" value="Chromosome 3"/>
</dbReference>
<dbReference type="PANTHER" id="PTHR46917:SF1">
    <property type="entry name" value="MORN REPEAT-CONTAINING PROTEIN 2"/>
    <property type="match status" value="1"/>
</dbReference>
<evidence type="ECO:0000313" key="3">
    <source>
        <dbReference type="Proteomes" id="UP000823941"/>
    </source>
</evidence>
<organism evidence="2 3">
    <name type="scientific">Plutella xylostella</name>
    <name type="common">Diamondback moth</name>
    <name type="synonym">Plutella maculipennis</name>
    <dbReference type="NCBI Taxonomy" id="51655"/>
    <lineage>
        <taxon>Eukaryota</taxon>
        <taxon>Metazoa</taxon>
        <taxon>Ecdysozoa</taxon>
        <taxon>Arthropoda</taxon>
        <taxon>Hexapoda</taxon>
        <taxon>Insecta</taxon>
        <taxon>Pterygota</taxon>
        <taxon>Neoptera</taxon>
        <taxon>Endopterygota</taxon>
        <taxon>Lepidoptera</taxon>
        <taxon>Glossata</taxon>
        <taxon>Ditrysia</taxon>
        <taxon>Yponomeutoidea</taxon>
        <taxon>Plutellidae</taxon>
        <taxon>Plutella</taxon>
    </lineage>
</organism>
<accession>A0ABQ7R4C9</accession>
<reference evidence="2 3" key="1">
    <citation type="submission" date="2021-06" db="EMBL/GenBank/DDBJ databases">
        <title>A haploid diamondback moth (Plutella xylostella L.) genome assembly resolves 31 chromosomes and identifies a diamide resistance mutation.</title>
        <authorList>
            <person name="Ward C.M."/>
            <person name="Perry K.D."/>
            <person name="Baker G."/>
            <person name="Powis K."/>
            <person name="Heckel D.G."/>
            <person name="Baxter S.W."/>
        </authorList>
    </citation>
    <scope>NUCLEOTIDE SEQUENCE [LARGE SCALE GENOMIC DNA]</scope>
    <source>
        <strain evidence="2 3">LV</strain>
        <tissue evidence="2">Single pupa</tissue>
    </source>
</reference>
<evidence type="ECO:0000313" key="2">
    <source>
        <dbReference type="EMBL" id="KAG7312157.1"/>
    </source>
</evidence>
<dbReference type="EMBL" id="JAHIBW010000003">
    <property type="protein sequence ID" value="KAG7312157.1"/>
    <property type="molecule type" value="Genomic_DNA"/>
</dbReference>
<dbReference type="InterPro" id="IPR052849">
    <property type="entry name" value="MORN_repeat_protein"/>
</dbReference>
<comment type="caution">
    <text evidence="2">The sequence shown here is derived from an EMBL/GenBank/DDBJ whole genome shotgun (WGS) entry which is preliminary data.</text>
</comment>
<evidence type="ECO:0000256" key="1">
    <source>
        <dbReference type="SAM" id="MobiDB-lite"/>
    </source>
</evidence>
<protein>
    <submittedName>
        <fullName evidence="2">Uncharacterized protein</fullName>
    </submittedName>
</protein>
<feature type="region of interest" description="Disordered" evidence="1">
    <location>
        <begin position="173"/>
        <end position="196"/>
    </location>
</feature>
<gene>
    <name evidence="2" type="ORF">JYU34_001617</name>
</gene>
<dbReference type="SUPFAM" id="SSF82185">
    <property type="entry name" value="Histone H3 K4-specific methyltransferase SET7/9 N-terminal domain"/>
    <property type="match status" value="2"/>
</dbReference>
<proteinExistence type="predicted"/>
<dbReference type="PANTHER" id="PTHR46917">
    <property type="entry name" value="MORN REPEAT-CONTAINING PROTEIN 2"/>
    <property type="match status" value="1"/>
</dbReference>
<feature type="compositionally biased region" description="Basic and acidic residues" evidence="1">
    <location>
        <begin position="7"/>
        <end position="34"/>
    </location>
</feature>
<sequence length="196" mass="21843">MSSRKTKSPEKPKKSKKAGKEKPSADVHDSGRFEHETGDVYEGAFVAKKKDHVVKMHGEGAYTTAEGDIYKGHWDSDKLATNTDVEITYIEGSTYQGAMKDWAYFGKGRYQYPDGSTLEADFFDNIPIGELALEDPNGHSWFGTASQGYAWLQPANHYYEKLEKTGKTYKKKNVDEAAGGDAVNKDKNSSMNKTHV</sequence>